<keyword evidence="5" id="KW-0460">Magnesium</keyword>
<dbReference type="Gene3D" id="1.20.120.330">
    <property type="entry name" value="Nucleotidyltransferases domain 2"/>
    <property type="match status" value="2"/>
</dbReference>
<feature type="domain" description="Glutamate-ammonia ligase adenylyltransferase repeated" evidence="7">
    <location>
        <begin position="55"/>
        <end position="235"/>
    </location>
</feature>
<keyword evidence="3" id="KW-0547">Nucleotide-binding</keyword>
<evidence type="ECO:0000256" key="5">
    <source>
        <dbReference type="ARBA" id="ARBA00022842"/>
    </source>
</evidence>
<evidence type="ECO:0000259" key="7">
    <source>
        <dbReference type="Pfam" id="PF03710"/>
    </source>
</evidence>
<dbReference type="SUPFAM" id="SSF81301">
    <property type="entry name" value="Nucleotidyltransferase"/>
    <property type="match status" value="2"/>
</dbReference>
<organism evidence="9 10">
    <name type="scientific">Sphingomonas alba</name>
    <dbReference type="NCBI Taxonomy" id="2908208"/>
    <lineage>
        <taxon>Bacteria</taxon>
        <taxon>Pseudomonadati</taxon>
        <taxon>Pseudomonadota</taxon>
        <taxon>Alphaproteobacteria</taxon>
        <taxon>Sphingomonadales</taxon>
        <taxon>Sphingomonadaceae</taxon>
        <taxon>Sphingomonas</taxon>
    </lineage>
</organism>
<evidence type="ECO:0000313" key="9">
    <source>
        <dbReference type="EMBL" id="MCL6683322.1"/>
    </source>
</evidence>
<dbReference type="CDD" id="cd05401">
    <property type="entry name" value="NT_GlnE_GlnD_like"/>
    <property type="match status" value="2"/>
</dbReference>
<dbReference type="PANTHER" id="PTHR30621">
    <property type="entry name" value="GLUTAMINE SYNTHETASE ADENYLYLTRANSFERASE"/>
    <property type="match status" value="1"/>
</dbReference>
<keyword evidence="10" id="KW-1185">Reference proteome</keyword>
<dbReference type="NCBIfam" id="NF010706">
    <property type="entry name" value="PRK14108.1"/>
    <property type="match status" value="1"/>
</dbReference>
<dbReference type="Proteomes" id="UP001165363">
    <property type="component" value="Unassembled WGS sequence"/>
</dbReference>
<dbReference type="GO" id="GO:0047388">
    <property type="term" value="F:[glutamine synthetase]-adenylyl-L-tyrosine phosphorylase activity"/>
    <property type="evidence" value="ECO:0007669"/>
    <property type="project" value="UniProtKB-EC"/>
</dbReference>
<dbReference type="EMBL" id="JAMGBD010000001">
    <property type="protein sequence ID" value="MCL6683322.1"/>
    <property type="molecule type" value="Genomic_DNA"/>
</dbReference>
<dbReference type="InterPro" id="IPR023057">
    <property type="entry name" value="GlnE"/>
</dbReference>
<gene>
    <name evidence="9" type="ORF">LZ536_05320</name>
</gene>
<comment type="caution">
    <text evidence="9">The sequence shown here is derived from an EMBL/GenBank/DDBJ whole genome shotgun (WGS) entry which is preliminary data.</text>
</comment>
<dbReference type="NCBIfam" id="NF008292">
    <property type="entry name" value="PRK11072.1"/>
    <property type="match status" value="1"/>
</dbReference>
<accession>A0ABT0RKZ6</accession>
<dbReference type="Gene3D" id="1.20.120.1510">
    <property type="match status" value="1"/>
</dbReference>
<protein>
    <submittedName>
        <fullName evidence="9">Bifunctional [glutamine synthetase] adenylyltransferase/[glutamine synthetase]-adenylyl-L-tyrosine phosphorylase</fullName>
        <ecNumber evidence="9">2.7.7.89</ecNumber>
    </submittedName>
</protein>
<feature type="domain" description="Glutamate-ammonia ligase adenylyltransferase repeated" evidence="7">
    <location>
        <begin position="501"/>
        <end position="736"/>
    </location>
</feature>
<keyword evidence="1 9" id="KW-0808">Transferase</keyword>
<dbReference type="Gene3D" id="3.30.460.10">
    <property type="entry name" value="Beta Polymerase, domain 2"/>
    <property type="match status" value="2"/>
</dbReference>
<dbReference type="RefSeq" id="WP_249847252.1">
    <property type="nucleotide sequence ID" value="NZ_JAMGBD010000001.1"/>
</dbReference>
<feature type="domain" description="PII-uridylyltransferase/Glutamine-synthetase adenylyltransferase" evidence="8">
    <location>
        <begin position="776"/>
        <end position="883"/>
    </location>
</feature>
<dbReference type="PANTHER" id="PTHR30621:SF0">
    <property type="entry name" value="BIFUNCTIONAL GLUTAMINE SYNTHETASE ADENYLYLTRANSFERASE_ADENYLYL-REMOVING ENZYME"/>
    <property type="match status" value="1"/>
</dbReference>
<proteinExistence type="predicted"/>
<dbReference type="Pfam" id="PF03710">
    <property type="entry name" value="GlnE"/>
    <property type="match status" value="2"/>
</dbReference>
<evidence type="ECO:0000313" key="10">
    <source>
        <dbReference type="Proteomes" id="UP001165363"/>
    </source>
</evidence>
<keyword evidence="4" id="KW-0067">ATP-binding</keyword>
<sequence>MDAIGKRREVLQRALACSPFLRETASVFSDIADAFVGKGARAVVPLALNLAGNDVGEELRRRRTALALAVALGDLAGELPLEDVTRILSDFADQAIDRALTTAISERVPGAEAKGFTVLALGKLGSHELNYSSDVDLILLFDPATLPRRERDDPGEAAVRVARRMVELLQQRTEHGYVARVDMRLRPSPEVTPIALPVAAAISYYESQALPWERAAFIRARAAAGDKALGERFLAEIQPFIWRRALDFGAIDEIRDISIRIRDHYAQGQAFGPGFDLKRGRGGIREAEFFTQVQQLIHGGREPSLRTPATLDALSALAFEGRLEAQVAEGFAAAYRRMRTVEHRIQMIADQQTHRLPLDPRGLDAVARLDGLPDGGALIASLQPYVDFVGTRFDELAGDRGALLSNDRDILEGELKELGFKDTQQPLKRIAEWRAGDVRSLRSPAARRAFEAMLPVMLRAIAHGPDPTHALNRFSDIIERLSSGVNLFRLLQAQAPLADMLSLILAHAPVLADQLARRPVLFDGLIDASSFAAPPEPAEFARKLRHSGDDYDQQLDRVRRLVNERRFAFGVQLILKHRDPLDIMMGYADVAEGAIQALAAAATREFEQLHGTVAGGELLILGLGRLGGRALTHASDLDLIFIFDAPEGSSSDGKKPLSATDYYNRLARRIVAALSVPTASGPLYDVDTRLRPQGAEGMMAVRMDAFLAYQRDEAWTWEHMALLRARPVHGSDAGRAKLKDAILTVLGMKRDPAKVRADAAKMRLDMAKHKPPSGPLDIKLGPGGLVDLEFAVHVLQLTHRTGFDPRLEFAMAPLLEAGHITMRADADLRLLSRILVTMRLVAPDGSVPPPESRPLVAEVCGYPDWDALLAAHDEARQRIAALWNRIKEGEA</sequence>
<dbReference type="SUPFAM" id="SSF81593">
    <property type="entry name" value="Nucleotidyltransferase substrate binding subunit/domain"/>
    <property type="match status" value="2"/>
</dbReference>
<dbReference type="InterPro" id="IPR005190">
    <property type="entry name" value="GlnE_rpt_dom"/>
</dbReference>
<dbReference type="Pfam" id="PF08335">
    <property type="entry name" value="GlnD_UR_UTase"/>
    <property type="match status" value="2"/>
</dbReference>
<keyword evidence="6" id="KW-0511">Multifunctional enzyme</keyword>
<dbReference type="InterPro" id="IPR013546">
    <property type="entry name" value="PII_UdlTrfase/GS_AdlTrfase"/>
</dbReference>
<evidence type="ECO:0000256" key="3">
    <source>
        <dbReference type="ARBA" id="ARBA00022741"/>
    </source>
</evidence>
<dbReference type="InterPro" id="IPR043519">
    <property type="entry name" value="NT_sf"/>
</dbReference>
<reference evidence="9" key="1">
    <citation type="submission" date="2022-05" db="EMBL/GenBank/DDBJ databases">
        <authorList>
            <person name="Jo J.-H."/>
            <person name="Im W.-T."/>
        </authorList>
    </citation>
    <scope>NUCLEOTIDE SEQUENCE</scope>
    <source>
        <strain evidence="9">SE158</strain>
    </source>
</reference>
<evidence type="ECO:0000256" key="1">
    <source>
        <dbReference type="ARBA" id="ARBA00022679"/>
    </source>
</evidence>
<evidence type="ECO:0000256" key="4">
    <source>
        <dbReference type="ARBA" id="ARBA00022840"/>
    </source>
</evidence>
<name>A0ABT0RKZ6_9SPHN</name>
<keyword evidence="2 9" id="KW-0548">Nucleotidyltransferase</keyword>
<evidence type="ECO:0000259" key="8">
    <source>
        <dbReference type="Pfam" id="PF08335"/>
    </source>
</evidence>
<evidence type="ECO:0000256" key="6">
    <source>
        <dbReference type="ARBA" id="ARBA00023268"/>
    </source>
</evidence>
<dbReference type="EC" id="2.7.7.89" evidence="9"/>
<evidence type="ECO:0000256" key="2">
    <source>
        <dbReference type="ARBA" id="ARBA00022695"/>
    </source>
</evidence>
<feature type="domain" description="PII-uridylyltransferase/Glutamine-synthetase adenylyltransferase" evidence="8">
    <location>
        <begin position="263"/>
        <end position="372"/>
    </location>
</feature>